<proteinExistence type="predicted"/>
<dbReference type="Gene3D" id="3.40.50.1820">
    <property type="entry name" value="alpha/beta hydrolase"/>
    <property type="match status" value="1"/>
</dbReference>
<dbReference type="InterPro" id="IPR029058">
    <property type="entry name" value="AB_hydrolase_fold"/>
</dbReference>
<dbReference type="InterPro" id="IPR013094">
    <property type="entry name" value="AB_hydrolase_3"/>
</dbReference>
<comment type="caution">
    <text evidence="3">The sequence shown here is derived from an EMBL/GenBank/DDBJ whole genome shotgun (WGS) entry which is preliminary data.</text>
</comment>
<evidence type="ECO:0000313" key="3">
    <source>
        <dbReference type="EMBL" id="MEC5387123.1"/>
    </source>
</evidence>
<accession>A0ABU6K5E6</accession>
<dbReference type="InterPro" id="IPR050300">
    <property type="entry name" value="GDXG_lipolytic_enzyme"/>
</dbReference>
<organism evidence="3 4">
    <name type="scientific">Uliginosibacterium silvisoli</name>
    <dbReference type="NCBI Taxonomy" id="3114758"/>
    <lineage>
        <taxon>Bacteria</taxon>
        <taxon>Pseudomonadati</taxon>
        <taxon>Pseudomonadota</taxon>
        <taxon>Betaproteobacteria</taxon>
        <taxon>Rhodocyclales</taxon>
        <taxon>Zoogloeaceae</taxon>
        <taxon>Uliginosibacterium</taxon>
    </lineage>
</organism>
<dbReference type="Proteomes" id="UP001331561">
    <property type="component" value="Unassembled WGS sequence"/>
</dbReference>
<reference evidence="3 4" key="1">
    <citation type="submission" date="2024-01" db="EMBL/GenBank/DDBJ databases">
        <title>Uliginosibacterium soil sp. nov.</title>
        <authorList>
            <person name="Lv Y."/>
        </authorList>
    </citation>
    <scope>NUCLEOTIDE SEQUENCE [LARGE SCALE GENOMIC DNA]</scope>
    <source>
        <strain evidence="3 4">H3</strain>
    </source>
</reference>
<sequence>MPLDSRAKSLLEMLNRIEAPRLEDQPVTFARRNFEKLMFAYRPDAPAIDSAQDMEIARKDFAGGPLRARLYKPRNATETLPVLLWLHGGGWTLGDLACYDTFCRSLCAEAQCAVLALDYRLAPENRFPAALDDALWALRWLKREAAGLGLDAARLAIGGDSAGGNLAAAACHMLREEDSNDIPLSFQLLVYPATDQTSQRASHEQYAEGHFLDRASISWFQHNYLPSESDYFDWRASPLLATDFDGLPPALIVTAECDPLTDDGRAYAEKLAEHGVPVRYSEYAGMIHGFVTMGRILPDAGRAITEMAEALREALR</sequence>
<name>A0ABU6K5E6_9RHOO</name>
<dbReference type="PANTHER" id="PTHR48081">
    <property type="entry name" value="AB HYDROLASE SUPERFAMILY PROTEIN C4A8.06C"/>
    <property type="match status" value="1"/>
</dbReference>
<dbReference type="RefSeq" id="WP_327600100.1">
    <property type="nucleotide sequence ID" value="NZ_JAYXHS010000003.1"/>
</dbReference>
<dbReference type="GO" id="GO:0016787">
    <property type="term" value="F:hydrolase activity"/>
    <property type="evidence" value="ECO:0007669"/>
    <property type="project" value="UniProtKB-KW"/>
</dbReference>
<evidence type="ECO:0000259" key="2">
    <source>
        <dbReference type="Pfam" id="PF07859"/>
    </source>
</evidence>
<dbReference type="SUPFAM" id="SSF53474">
    <property type="entry name" value="alpha/beta-Hydrolases"/>
    <property type="match status" value="1"/>
</dbReference>
<evidence type="ECO:0000256" key="1">
    <source>
        <dbReference type="ARBA" id="ARBA00022801"/>
    </source>
</evidence>
<evidence type="ECO:0000313" key="4">
    <source>
        <dbReference type="Proteomes" id="UP001331561"/>
    </source>
</evidence>
<dbReference type="EMBL" id="JAYXHS010000003">
    <property type="protein sequence ID" value="MEC5387123.1"/>
    <property type="molecule type" value="Genomic_DNA"/>
</dbReference>
<feature type="domain" description="Alpha/beta hydrolase fold-3" evidence="2">
    <location>
        <begin position="83"/>
        <end position="291"/>
    </location>
</feature>
<keyword evidence="4" id="KW-1185">Reference proteome</keyword>
<gene>
    <name evidence="3" type="ORF">VVD49_15445</name>
</gene>
<dbReference type="PANTHER" id="PTHR48081:SF8">
    <property type="entry name" value="ALPHA_BETA HYDROLASE FOLD-3 DOMAIN-CONTAINING PROTEIN-RELATED"/>
    <property type="match status" value="1"/>
</dbReference>
<keyword evidence="1 3" id="KW-0378">Hydrolase</keyword>
<protein>
    <submittedName>
        <fullName evidence="3">Alpha/beta hydrolase</fullName>
    </submittedName>
</protein>
<dbReference type="Pfam" id="PF07859">
    <property type="entry name" value="Abhydrolase_3"/>
    <property type="match status" value="1"/>
</dbReference>